<dbReference type="Proteomes" id="UP000076630">
    <property type="component" value="Unassembled WGS sequence"/>
</dbReference>
<dbReference type="GO" id="GO:0090313">
    <property type="term" value="P:regulation of protein targeting to membrane"/>
    <property type="evidence" value="ECO:0007669"/>
    <property type="project" value="TreeGrafter"/>
</dbReference>
<keyword evidence="2" id="KW-0812">Transmembrane</keyword>
<evidence type="ECO:0000256" key="2">
    <source>
        <dbReference type="SAM" id="Phobius"/>
    </source>
</evidence>
<keyword evidence="2" id="KW-1133">Transmembrane helix</keyword>
<evidence type="ECO:0000313" key="4">
    <source>
        <dbReference type="Proteomes" id="UP000076630"/>
    </source>
</evidence>
<keyword evidence="2" id="KW-0472">Membrane</keyword>
<organism evidence="3 4">
    <name type="scientific">Myroides marinus</name>
    <dbReference type="NCBI Taxonomy" id="703342"/>
    <lineage>
        <taxon>Bacteria</taxon>
        <taxon>Pseudomonadati</taxon>
        <taxon>Bacteroidota</taxon>
        <taxon>Flavobacteriia</taxon>
        <taxon>Flavobacteriales</taxon>
        <taxon>Flavobacteriaceae</taxon>
        <taxon>Myroides</taxon>
    </lineage>
</organism>
<dbReference type="GO" id="GO:0005886">
    <property type="term" value="C:plasma membrane"/>
    <property type="evidence" value="ECO:0007669"/>
    <property type="project" value="TreeGrafter"/>
</dbReference>
<evidence type="ECO:0000313" key="3">
    <source>
        <dbReference type="EMBL" id="KZE82623.1"/>
    </source>
</evidence>
<comment type="caution">
    <text evidence="3">The sequence shown here is derived from an EMBL/GenBank/DDBJ whole genome shotgun (WGS) entry which is preliminary data.</text>
</comment>
<protein>
    <submittedName>
        <fullName evidence="3">Uncharacterized protein</fullName>
    </submittedName>
</protein>
<feature type="transmembrane region" description="Helical" evidence="2">
    <location>
        <begin position="12"/>
        <end position="34"/>
    </location>
</feature>
<feature type="compositionally biased region" description="Acidic residues" evidence="1">
    <location>
        <begin position="1041"/>
        <end position="1050"/>
    </location>
</feature>
<evidence type="ECO:0000256" key="1">
    <source>
        <dbReference type="SAM" id="MobiDB-lite"/>
    </source>
</evidence>
<dbReference type="PANTHER" id="PTHR30441">
    <property type="entry name" value="DUF748 DOMAIN-CONTAINING PROTEIN"/>
    <property type="match status" value="1"/>
</dbReference>
<proteinExistence type="predicted"/>
<gene>
    <name evidence="3" type="ORF">AV926_07120</name>
</gene>
<feature type="region of interest" description="Disordered" evidence="1">
    <location>
        <begin position="1035"/>
        <end position="1081"/>
    </location>
</feature>
<dbReference type="OrthoDB" id="596403at2"/>
<dbReference type="PANTHER" id="PTHR30441:SF8">
    <property type="entry name" value="DUF748 DOMAIN-CONTAINING PROTEIN"/>
    <property type="match status" value="1"/>
</dbReference>
<dbReference type="EMBL" id="LQNU01000044">
    <property type="protein sequence ID" value="KZE82623.1"/>
    <property type="molecule type" value="Genomic_DNA"/>
</dbReference>
<dbReference type="InterPro" id="IPR052894">
    <property type="entry name" value="AsmA-related"/>
</dbReference>
<keyword evidence="4" id="KW-1185">Reference proteome</keyword>
<dbReference type="AlphaFoldDB" id="A0A163ZXB8"/>
<reference evidence="3 4" key="1">
    <citation type="submission" date="2016-01" db="EMBL/GenBank/DDBJ databases">
        <title>Whole genome sequencing of Myroides marinus L41.</title>
        <authorList>
            <person name="Hong K.W."/>
        </authorList>
    </citation>
    <scope>NUCLEOTIDE SEQUENCE [LARGE SCALE GENOMIC DNA]</scope>
    <source>
        <strain evidence="3 4">L41</strain>
    </source>
</reference>
<accession>A0A163ZXB8</accession>
<name>A0A163ZXB8_9FLAO</name>
<sequence>MLNKMKRILLRLGIVIVGLVGLVFLLMYVVPIFYADKINIKVKELMKESIKGDVNFESIDLSFYNKFPSLTATIKKPSIEGVQVDSLLIGKLFEAESVSLGVDIMALLDSKLSFNKIYINQPVVNVNVNEVGLANYDIFVPSDEKEETDESLELKIEELHIDKAEIIYNDLASKLSFVASSFDYIGQGKMSDAVFDLISKASIGSFDFNFDGVHYVKEKPILAKLETKVDTKSLTFVFAKNNLRIKGLPVDFKGRFGFVENGYDMLFDVKTEDATLEQLLSVIPPEYQYWLDDTKFAGDVDGKFHLEGKYVVAENLAPNVDLALKIKNGFIQNKQVAKPLENLTLDFSYSMPRLDIQKGIVDVKQLSFDLDGKHSDMNFNVEGLEVIKAKGKINSIVNLDLFQKAIGIDGFAMKGELALDGSFDGTYSKGVVERRTLRKVYRDSTITSIPTFDLKGSIKDGYFKMKELPEALEAINFGFDVVAKDSNYKNTSLRFSDISLSAMGNFIKGNIYLKNLKDFNVEADVDAKVDLENIKQFIPIEDVVLRGVIDAKGSIKGTYEPKRKLFPVIDSEVKFVDGYIQFKKLPDLPIENIQIHTIINSKRGSLNDLTIKVLPINFKIAGEPFQLAASLYNLNNLNYNVKSKGTLNIGNLYKLFKIDGIDVRGRLLTSLFLSGLQSDAVKGNFDKLNNGGKFEVDNITVSSDMFPKPLHIKKGVFSFYKEKMKFEKFEATYGSSKFSMNGYLTNVIGYMLKGDTLRGNFDLQTPYMNVDEFMMFANNKTSKSTTVNTANAGVIQVPKDVNITFNAVGDKIKYTEYNIENFTGNLVVANGGIDLKDTKFNLIGTNVSMNGTYKPTGYRSALFSYNLKASEFDIQRAYKEITMFREMVSMAKDAYGTVSLDYSLKGKLNSSMFPVMKSIEGQGTLSLANISFKGFKLLGAIADKTDAKSLEKGTLSDVNIKSSIKDNVMTIERTKMKMAGFRPRFEGQVSLDGDLNIGFRLGLPPMGIIGIPMRITGNAEDFDIKLGRYKASDVFGKGAKDDDDEDEVDGSDIKSVNDSVPPAPVVQPLPTTKPDSLPKSA</sequence>